<dbReference type="GO" id="GO:0050308">
    <property type="term" value="F:sugar-phosphatase activity"/>
    <property type="evidence" value="ECO:0007669"/>
    <property type="project" value="TreeGrafter"/>
</dbReference>
<name>A0A285KQ65_9ACTN</name>
<dbReference type="PANTHER" id="PTHR43481">
    <property type="entry name" value="FRUCTOSE-1-PHOSPHATE PHOSPHATASE"/>
    <property type="match status" value="1"/>
</dbReference>
<keyword evidence="2" id="KW-1185">Reference proteome</keyword>
<proteinExistence type="predicted"/>
<dbReference type="PANTHER" id="PTHR43481:SF4">
    <property type="entry name" value="GLYCEROL-1-PHOSPHATE PHOSPHOHYDROLASE 1-RELATED"/>
    <property type="match status" value="1"/>
</dbReference>
<dbReference type="Proteomes" id="UP000219612">
    <property type="component" value="Unassembled WGS sequence"/>
</dbReference>
<dbReference type="SUPFAM" id="SSF56784">
    <property type="entry name" value="HAD-like"/>
    <property type="match status" value="1"/>
</dbReference>
<dbReference type="Gene3D" id="1.10.150.240">
    <property type="entry name" value="Putative phosphatase, domain 2"/>
    <property type="match status" value="1"/>
</dbReference>
<dbReference type="Gene3D" id="3.40.50.1000">
    <property type="entry name" value="HAD superfamily/HAD-like"/>
    <property type="match status" value="1"/>
</dbReference>
<dbReference type="SFLD" id="SFLDS00003">
    <property type="entry name" value="Haloacid_Dehalogenase"/>
    <property type="match status" value="1"/>
</dbReference>
<dbReference type="InterPro" id="IPR023198">
    <property type="entry name" value="PGP-like_dom2"/>
</dbReference>
<dbReference type="NCBIfam" id="TIGR01509">
    <property type="entry name" value="HAD-SF-IA-v3"/>
    <property type="match status" value="1"/>
</dbReference>
<dbReference type="InterPro" id="IPR023214">
    <property type="entry name" value="HAD_sf"/>
</dbReference>
<organism evidence="1 2">
    <name type="scientific">Paractinoplanes atraurantiacus</name>
    <dbReference type="NCBI Taxonomy" id="1036182"/>
    <lineage>
        <taxon>Bacteria</taxon>
        <taxon>Bacillati</taxon>
        <taxon>Actinomycetota</taxon>
        <taxon>Actinomycetes</taxon>
        <taxon>Micromonosporales</taxon>
        <taxon>Micromonosporaceae</taxon>
        <taxon>Paractinoplanes</taxon>
    </lineage>
</organism>
<dbReference type="EMBL" id="OBDY01000051">
    <property type="protein sequence ID" value="SNY74363.1"/>
    <property type="molecule type" value="Genomic_DNA"/>
</dbReference>
<gene>
    <name evidence="1" type="ORF">SAMN05421748_15127</name>
</gene>
<dbReference type="RefSeq" id="WP_245923996.1">
    <property type="nucleotide sequence ID" value="NZ_OBDY01000051.1"/>
</dbReference>
<dbReference type="Pfam" id="PF00702">
    <property type="entry name" value="Hydrolase"/>
    <property type="match status" value="1"/>
</dbReference>
<dbReference type="InterPro" id="IPR051806">
    <property type="entry name" value="HAD-like_SPP"/>
</dbReference>
<sequence length="207" mass="21708">MPGINPDDVRAVLFDMDGTLVASDGAVERSWLSWAAEYGVDGHEAYEMAHGAPSESTVRKLLPHLEEAAILIASARQLELQYDDLSDVTATPGAFEALAVLAERRLPWAVVTSADTRLAKARLGAAGIVAPVLVTTDDIAAGKPDPEGYLRAAEILGADPAECLVVEDAEVGLRAARAAGAHTAALRGLDGDVRLESLADLAKFLGR</sequence>
<dbReference type="NCBIfam" id="TIGR01549">
    <property type="entry name" value="HAD-SF-IA-v1"/>
    <property type="match status" value="1"/>
</dbReference>
<evidence type="ECO:0000313" key="1">
    <source>
        <dbReference type="EMBL" id="SNY74363.1"/>
    </source>
</evidence>
<dbReference type="PRINTS" id="PR00413">
    <property type="entry name" value="HADHALOGNASE"/>
</dbReference>
<dbReference type="PROSITE" id="PS01228">
    <property type="entry name" value="COF_1"/>
    <property type="match status" value="1"/>
</dbReference>
<accession>A0A285KQ65</accession>
<dbReference type="AlphaFoldDB" id="A0A285KQ65"/>
<dbReference type="SFLD" id="SFLDG01129">
    <property type="entry name" value="C1.5:_HAD__Beta-PGM__Phosphata"/>
    <property type="match status" value="1"/>
</dbReference>
<evidence type="ECO:0000313" key="2">
    <source>
        <dbReference type="Proteomes" id="UP000219612"/>
    </source>
</evidence>
<dbReference type="InterPro" id="IPR006439">
    <property type="entry name" value="HAD-SF_hydro_IA"/>
</dbReference>
<reference evidence="1 2" key="1">
    <citation type="submission" date="2017-09" db="EMBL/GenBank/DDBJ databases">
        <authorList>
            <person name="Ehlers B."/>
            <person name="Leendertz F.H."/>
        </authorList>
    </citation>
    <scope>NUCLEOTIDE SEQUENCE [LARGE SCALE GENOMIC DNA]</scope>
    <source>
        <strain evidence="1 2">CGMCC 4.6857</strain>
    </source>
</reference>
<dbReference type="InterPro" id="IPR036412">
    <property type="entry name" value="HAD-like_sf"/>
</dbReference>
<protein>
    <submittedName>
        <fullName evidence="1">Sugar-phosphatase</fullName>
    </submittedName>
</protein>